<accession>A0AAD7U6R4</accession>
<proteinExistence type="inferred from homology"/>
<evidence type="ECO:0000256" key="1">
    <source>
        <dbReference type="ARBA" id="ARBA00010271"/>
    </source>
</evidence>
<dbReference type="AlphaFoldDB" id="A0AAD7U6R4"/>
<dbReference type="InterPro" id="IPR004263">
    <property type="entry name" value="Exostosin"/>
</dbReference>
<dbReference type="PANTHER" id="PTHR11062:SF281">
    <property type="entry name" value="EXOSTOSIN-LIKE 2"/>
    <property type="match status" value="1"/>
</dbReference>
<evidence type="ECO:0000313" key="3">
    <source>
        <dbReference type="EMBL" id="KAJ8598809.1"/>
    </source>
</evidence>
<evidence type="ECO:0000259" key="2">
    <source>
        <dbReference type="Pfam" id="PF03016"/>
    </source>
</evidence>
<dbReference type="EMBL" id="JAQMWT010000642">
    <property type="protein sequence ID" value="KAJ8598809.1"/>
    <property type="molecule type" value="Genomic_DNA"/>
</dbReference>
<reference evidence="3" key="1">
    <citation type="submission" date="2023-01" db="EMBL/GenBank/DDBJ databases">
        <title>Metagenome sequencing of chrysophaentin producing Chrysophaeum taylorii.</title>
        <authorList>
            <person name="Davison J."/>
            <person name="Bewley C."/>
        </authorList>
    </citation>
    <scope>NUCLEOTIDE SEQUENCE</scope>
    <source>
        <strain evidence="3">NIES-1699</strain>
    </source>
</reference>
<sequence length="956" mass="106719">MVPSLASGEACPYGVRVFVYEFPESLHFNKIAAAARERKIGTHFEGEHLLAQFALEFVLADFFEQACVRTHDPDAADFFFVPFFSDVEYRAAGRPNGPSPHGEAILDILERNDTKKWVDRFETTDKYWRRAPERHVLVQAAPVTGFRHPKGRRGWHHYKVQLGAPIFVSVEVSRSWTLEYPRCSAKNVVMPYPVPGRAWHDNTDNGWAATGLALRDSRDGARPILAMYRGGRHGCVNVRQSIADELAKAPDVAAASALVDARYRRIRRRGPAPRQAVMQAAVFCPCPEGDSPSAKRQYDALLAGCVPVLVSDDALFAYDHRAAPAAPFFFNSSTFSLRIREQDALDHGILPTLRAVDPATLEALQRRGRAAAPYYRYYAPGPNYPDDPLPNHRYPDGGALALLVADLDHRASRNLVEPMWHACRAELRAPHLDLTKHIATSPRRRDAQKKRWFKRSGSATVLVGAAVVVGVLHMSHWHLGVPGWVGELPRPAVPSRPRGRFAVAAKRAEIAERLAILERRQQALARLRAGLETDVVGAAPELTDYFLLRTTPSGEDEEGACRWIEHDGVDLFRGTCDLATVENSENCGSSCDETNACVAWTRLGRTCYLKACTAAGPHHEISGATSALRANHTRCAELRGIARAEPPRAWLERWRVAYGTQTFESHRRQKADADMFGPIVTVRGERHSGTNWVRAMVSENCPTVPHRLSPYLDSDGAYGWKHGGAPQNWSPDTKDAMIVLIRSAAAWLPKMKRVAYNSELDARGRAAKSLSAYVRVPFVDNYDTRRYASVVDLRTAKYKDYRDLALRAPRNVFAVRYEDLVERGASYLFRAIEAHLPACDARAFVEVKSYAKFGATNPSKPHVEHVPDWTQPDWNALLSRLDANLETDLGYVYEPATPGDFDVNPPPTPTWLRLPSASETPTLLAPAANTGRRRRRRVFFVEATGYTNNSTSEGWY</sequence>
<keyword evidence="4" id="KW-1185">Reference proteome</keyword>
<dbReference type="GO" id="GO:0016757">
    <property type="term" value="F:glycosyltransferase activity"/>
    <property type="evidence" value="ECO:0007669"/>
    <property type="project" value="InterPro"/>
</dbReference>
<name>A0AAD7U6R4_9STRA</name>
<organism evidence="3 4">
    <name type="scientific">Chrysophaeum taylorii</name>
    <dbReference type="NCBI Taxonomy" id="2483200"/>
    <lineage>
        <taxon>Eukaryota</taxon>
        <taxon>Sar</taxon>
        <taxon>Stramenopiles</taxon>
        <taxon>Ochrophyta</taxon>
        <taxon>Pelagophyceae</taxon>
        <taxon>Pelagomonadales</taxon>
        <taxon>Pelagomonadaceae</taxon>
        <taxon>Chrysophaeum</taxon>
    </lineage>
</organism>
<dbReference type="SUPFAM" id="SSF57414">
    <property type="entry name" value="Hairpin loop containing domain-like"/>
    <property type="match status" value="1"/>
</dbReference>
<dbReference type="InterPro" id="IPR040911">
    <property type="entry name" value="Exostosin_GT47"/>
</dbReference>
<dbReference type="PANTHER" id="PTHR11062">
    <property type="entry name" value="EXOSTOSIN HEPARAN SULFATE GLYCOSYLTRANSFERASE -RELATED"/>
    <property type="match status" value="1"/>
</dbReference>
<evidence type="ECO:0000313" key="4">
    <source>
        <dbReference type="Proteomes" id="UP001230188"/>
    </source>
</evidence>
<feature type="domain" description="Exostosin GT47" evidence="2">
    <location>
        <begin position="14"/>
        <end position="344"/>
    </location>
</feature>
<comment type="similarity">
    <text evidence="1">Belongs to the glycosyltransferase 47 family.</text>
</comment>
<comment type="caution">
    <text evidence="3">The sequence shown here is derived from an EMBL/GenBank/DDBJ whole genome shotgun (WGS) entry which is preliminary data.</text>
</comment>
<gene>
    <name evidence="3" type="ORF">CTAYLR_008643</name>
</gene>
<dbReference type="Pfam" id="PF03016">
    <property type="entry name" value="Exostosin_GT47"/>
    <property type="match status" value="1"/>
</dbReference>
<protein>
    <recommendedName>
        <fullName evidence="2">Exostosin GT47 domain-containing protein</fullName>
    </recommendedName>
</protein>
<dbReference type="Proteomes" id="UP001230188">
    <property type="component" value="Unassembled WGS sequence"/>
</dbReference>